<dbReference type="Proteomes" id="UP001629113">
    <property type="component" value="Unassembled WGS sequence"/>
</dbReference>
<evidence type="ECO:0000313" key="1">
    <source>
        <dbReference type="EMBL" id="KAL3427382.1"/>
    </source>
</evidence>
<gene>
    <name evidence="1" type="ORF">PVAG01_00891</name>
</gene>
<proteinExistence type="predicted"/>
<accession>A0ABR4PVK7</accession>
<evidence type="ECO:0000313" key="2">
    <source>
        <dbReference type="Proteomes" id="UP001629113"/>
    </source>
</evidence>
<organism evidence="1 2">
    <name type="scientific">Phlyctema vagabunda</name>
    <dbReference type="NCBI Taxonomy" id="108571"/>
    <lineage>
        <taxon>Eukaryota</taxon>
        <taxon>Fungi</taxon>
        <taxon>Dikarya</taxon>
        <taxon>Ascomycota</taxon>
        <taxon>Pezizomycotina</taxon>
        <taxon>Leotiomycetes</taxon>
        <taxon>Helotiales</taxon>
        <taxon>Dermateaceae</taxon>
        <taxon>Phlyctema</taxon>
    </lineage>
</organism>
<protein>
    <submittedName>
        <fullName evidence="1">Uncharacterized protein</fullName>
    </submittedName>
</protein>
<sequence>MEFILEEFLVLFIKPRLQRTAPLRFRDGKPITLRILPAEVRFHIFEYCLPWNGKSPNLLKALRSDPELHAEAMKFMELRRAFILRKENDWSLQSMPRKLTLNILKLEVHWPTVNVAGSRKLATDQSRKLLEVIKSLENVQTVVIRFESQLTPPFHYAVRTFLAKFEHLQNCRIEVVFPINPIDVDMGALVSRHKLHEEKIVNQVKGMENKTSQLMTRTVGCFFMTRYPWTSRTIEVIKMAWVWKFTSSPGSSGISDLSQDQITWSEVRDDMTRQRKKRAGVQMLLLGDLFTILNRSEDEIYELKCRLSYPSDGDCLAFGGHLSYQSFSPRTYRLFSPLPDTVEHEIKDGWTIVEFELVM</sequence>
<reference evidence="1 2" key="1">
    <citation type="submission" date="2024-06" db="EMBL/GenBank/DDBJ databases">
        <title>Complete genome of Phlyctema vagabunda strain 19-DSS-EL-015.</title>
        <authorList>
            <person name="Fiorenzani C."/>
        </authorList>
    </citation>
    <scope>NUCLEOTIDE SEQUENCE [LARGE SCALE GENOMIC DNA]</scope>
    <source>
        <strain evidence="1 2">19-DSS-EL-015</strain>
    </source>
</reference>
<keyword evidence="2" id="KW-1185">Reference proteome</keyword>
<comment type="caution">
    <text evidence="1">The sequence shown here is derived from an EMBL/GenBank/DDBJ whole genome shotgun (WGS) entry which is preliminary data.</text>
</comment>
<dbReference type="EMBL" id="JBFCZG010000001">
    <property type="protein sequence ID" value="KAL3427382.1"/>
    <property type="molecule type" value="Genomic_DNA"/>
</dbReference>
<name>A0ABR4PVK7_9HELO</name>